<organism evidence="7 8">
    <name type="scientific">Ciona savignyi</name>
    <name type="common">Pacific transparent sea squirt</name>
    <dbReference type="NCBI Taxonomy" id="51511"/>
    <lineage>
        <taxon>Eukaryota</taxon>
        <taxon>Metazoa</taxon>
        <taxon>Chordata</taxon>
        <taxon>Tunicata</taxon>
        <taxon>Ascidiacea</taxon>
        <taxon>Phlebobranchia</taxon>
        <taxon>Cionidae</taxon>
        <taxon>Ciona</taxon>
    </lineage>
</organism>
<comment type="subcellular location">
    <subcellularLocation>
        <location evidence="1">Membrane</location>
        <topology evidence="1">Multi-pass membrane protein</topology>
    </subcellularLocation>
</comment>
<dbReference type="GeneTree" id="ENSGT00390000003050"/>
<evidence type="ECO:0000313" key="7">
    <source>
        <dbReference type="Ensembl" id="ENSCSAVP00000005355.1"/>
    </source>
</evidence>
<evidence type="ECO:0000256" key="1">
    <source>
        <dbReference type="ARBA" id="ARBA00004141"/>
    </source>
</evidence>
<dbReference type="GO" id="GO:0016020">
    <property type="term" value="C:membrane"/>
    <property type="evidence" value="ECO:0007669"/>
    <property type="project" value="UniProtKB-SubCell"/>
</dbReference>
<dbReference type="InParanoid" id="H2YJ56"/>
<protein>
    <recommendedName>
        <fullName evidence="2">Transmembrane protein 267</fullName>
    </recommendedName>
</protein>
<evidence type="ECO:0000256" key="6">
    <source>
        <dbReference type="SAM" id="Phobius"/>
    </source>
</evidence>
<evidence type="ECO:0000313" key="8">
    <source>
        <dbReference type="Proteomes" id="UP000007875"/>
    </source>
</evidence>
<evidence type="ECO:0000256" key="3">
    <source>
        <dbReference type="ARBA" id="ARBA00022692"/>
    </source>
</evidence>
<sequence length="205" mass="22725">MKYISLKLFIKLALLDLFCVLIDIVYSTRSAGLSVWGRAIADSSVHFLVAVACWAVVVNGSAQSLILESLICGLLSSLVDVDHFIEARQLSLSAAISVNHRGALHCFATIPVVAGLIWVVRESLCDVARYLTSSILIQSTIMNLHIIISVAWLSHQLRDATRRGIYIMPMCNTNPIPQYLYIAAVTVFSYLLNIFWVPYNPGDNR</sequence>
<dbReference type="Proteomes" id="UP000007875">
    <property type="component" value="Unassembled WGS sequence"/>
</dbReference>
<dbReference type="eggNOG" id="ENOG502S7YE">
    <property type="taxonomic scope" value="Eukaryota"/>
</dbReference>
<evidence type="ECO:0000256" key="5">
    <source>
        <dbReference type="ARBA" id="ARBA00023136"/>
    </source>
</evidence>
<accession>H2YJ56</accession>
<dbReference type="Ensembl" id="ENSCSAVT00000005426.1">
    <property type="protein sequence ID" value="ENSCSAVP00000005355.1"/>
    <property type="gene ID" value="ENSCSAVG00000003200.1"/>
</dbReference>
<keyword evidence="5 6" id="KW-0472">Membrane</keyword>
<reference evidence="7" key="3">
    <citation type="submission" date="2025-09" db="UniProtKB">
        <authorList>
            <consortium name="Ensembl"/>
        </authorList>
    </citation>
    <scope>IDENTIFICATION</scope>
</reference>
<dbReference type="AlphaFoldDB" id="H2YJ56"/>
<evidence type="ECO:0000256" key="4">
    <source>
        <dbReference type="ARBA" id="ARBA00022989"/>
    </source>
</evidence>
<proteinExistence type="predicted"/>
<reference evidence="7" key="2">
    <citation type="submission" date="2025-08" db="UniProtKB">
        <authorList>
            <consortium name="Ensembl"/>
        </authorList>
    </citation>
    <scope>IDENTIFICATION</scope>
</reference>
<reference evidence="8" key="1">
    <citation type="submission" date="2003-08" db="EMBL/GenBank/DDBJ databases">
        <authorList>
            <person name="Birren B."/>
            <person name="Nusbaum C."/>
            <person name="Abebe A."/>
            <person name="Abouelleil A."/>
            <person name="Adekoya E."/>
            <person name="Ait-zahra M."/>
            <person name="Allen N."/>
            <person name="Allen T."/>
            <person name="An P."/>
            <person name="Anderson M."/>
            <person name="Anderson S."/>
            <person name="Arachchi H."/>
            <person name="Armbruster J."/>
            <person name="Bachantsang P."/>
            <person name="Baldwin J."/>
            <person name="Barry A."/>
            <person name="Bayul T."/>
            <person name="Blitshsteyn B."/>
            <person name="Bloom T."/>
            <person name="Blye J."/>
            <person name="Boguslavskiy L."/>
            <person name="Borowsky M."/>
            <person name="Boukhgalter B."/>
            <person name="Brunache A."/>
            <person name="Butler J."/>
            <person name="Calixte N."/>
            <person name="Calvo S."/>
            <person name="Camarata J."/>
            <person name="Campo K."/>
            <person name="Chang J."/>
            <person name="Cheshatsang Y."/>
            <person name="Citroen M."/>
            <person name="Collymore A."/>
            <person name="Considine T."/>
            <person name="Cook A."/>
            <person name="Cooke P."/>
            <person name="Corum B."/>
            <person name="Cuomo C."/>
            <person name="David R."/>
            <person name="Dawoe T."/>
            <person name="Degray S."/>
            <person name="Dodge S."/>
            <person name="Dooley K."/>
            <person name="Dorje P."/>
            <person name="Dorjee K."/>
            <person name="Dorris L."/>
            <person name="Duffey N."/>
            <person name="Dupes A."/>
            <person name="Elkins T."/>
            <person name="Engels R."/>
            <person name="Erickson J."/>
            <person name="Farina A."/>
            <person name="Faro S."/>
            <person name="Ferreira P."/>
            <person name="Fischer H."/>
            <person name="Fitzgerald M."/>
            <person name="Foley K."/>
            <person name="Gage D."/>
            <person name="Galagan J."/>
            <person name="Gearin G."/>
            <person name="Gnerre S."/>
            <person name="Gnirke A."/>
            <person name="Goyette A."/>
            <person name="Graham J."/>
            <person name="Grandbois E."/>
            <person name="Gyaltsen K."/>
            <person name="Hafez N."/>
            <person name="Hagopian D."/>
            <person name="Hagos B."/>
            <person name="Hall J."/>
            <person name="Hatcher B."/>
            <person name="Heller A."/>
            <person name="Higgins H."/>
            <person name="Honan T."/>
            <person name="Horn A."/>
            <person name="Houde N."/>
            <person name="Hughes L."/>
            <person name="Hulme W."/>
            <person name="Husby E."/>
            <person name="Iliev I."/>
            <person name="Jaffe D."/>
            <person name="Jones C."/>
            <person name="Kamal M."/>
            <person name="Kamat A."/>
            <person name="Kamvysselis M."/>
            <person name="Karlsson E."/>
            <person name="Kells C."/>
            <person name="Kieu A."/>
            <person name="Kisner P."/>
            <person name="Kodira C."/>
            <person name="Kulbokas E."/>
            <person name="Labutti K."/>
            <person name="Lama D."/>
            <person name="Landers T."/>
            <person name="Leger J."/>
            <person name="Levine S."/>
            <person name="Lewis D."/>
            <person name="Lewis T."/>
            <person name="Lindblad-toh K."/>
            <person name="Liu X."/>
            <person name="Lokyitsang T."/>
            <person name="Lokyitsang Y."/>
            <person name="Lucien O."/>
            <person name="Lui A."/>
            <person name="Ma L.J."/>
            <person name="Mabbitt R."/>
            <person name="Macdonald J."/>
            <person name="Maclean C."/>
            <person name="Major J."/>
            <person name="Manning J."/>
            <person name="Marabella R."/>
            <person name="Maru K."/>
            <person name="Matthews C."/>
            <person name="Mauceli E."/>
            <person name="Mccarthy M."/>
            <person name="Mcdonough S."/>
            <person name="Mcghee T."/>
            <person name="Meldrim J."/>
            <person name="Meneus L."/>
            <person name="Mesirov J."/>
            <person name="Mihalev A."/>
            <person name="Mihova T."/>
            <person name="Mikkelsen T."/>
            <person name="Mlenga V."/>
            <person name="Moru K."/>
            <person name="Mozes J."/>
            <person name="Mulrain L."/>
            <person name="Munson G."/>
            <person name="Naylor J."/>
            <person name="Newes C."/>
            <person name="Nguyen C."/>
            <person name="Nguyen N."/>
            <person name="Nguyen T."/>
            <person name="Nicol R."/>
            <person name="Nielsen C."/>
            <person name="Nizzari M."/>
            <person name="Norbu C."/>
            <person name="Norbu N."/>
            <person name="O'donnell P."/>
            <person name="Okoawo O."/>
            <person name="O'leary S."/>
            <person name="Omotosho B."/>
            <person name="O'neill K."/>
            <person name="Osman S."/>
            <person name="Parker S."/>
            <person name="Perrin D."/>
            <person name="Phunkhang P."/>
            <person name="Piqani B."/>
            <person name="Purcell S."/>
            <person name="Rachupka T."/>
            <person name="Ramasamy U."/>
            <person name="Rameau R."/>
            <person name="Ray V."/>
            <person name="Raymond C."/>
            <person name="Retta R."/>
            <person name="Richardson S."/>
            <person name="Rise C."/>
            <person name="Rodriguez J."/>
            <person name="Rogers J."/>
            <person name="Rogov P."/>
            <person name="Rutman M."/>
            <person name="Schupbach R."/>
            <person name="Seaman C."/>
            <person name="Settipalli S."/>
            <person name="Sharpe T."/>
            <person name="Sheridan J."/>
            <person name="Sherpa N."/>
            <person name="Shi J."/>
            <person name="Smirnov S."/>
            <person name="Smith C."/>
            <person name="Sougnez C."/>
            <person name="Spencer B."/>
            <person name="Stalker J."/>
            <person name="Stange-thomann N."/>
            <person name="Stavropoulos S."/>
            <person name="Stetson K."/>
            <person name="Stone C."/>
            <person name="Stone S."/>
            <person name="Stubbs M."/>
            <person name="Talamas J."/>
            <person name="Tchuinga P."/>
            <person name="Tenzing P."/>
            <person name="Tesfaye S."/>
            <person name="Theodore J."/>
            <person name="Thoulutsang Y."/>
            <person name="Topham K."/>
            <person name="Towey S."/>
            <person name="Tsamla T."/>
            <person name="Tsomo N."/>
            <person name="Vallee D."/>
            <person name="Vassiliev H."/>
            <person name="Venkataraman V."/>
            <person name="Vinson J."/>
            <person name="Vo A."/>
            <person name="Wade C."/>
            <person name="Wang S."/>
            <person name="Wangchuk T."/>
            <person name="Wangdi T."/>
            <person name="Whittaker C."/>
            <person name="Wilkinson J."/>
            <person name="Wu Y."/>
            <person name="Wyman D."/>
            <person name="Yadav S."/>
            <person name="Yang S."/>
            <person name="Yang X."/>
            <person name="Yeager S."/>
            <person name="Yee E."/>
            <person name="Young G."/>
            <person name="Zainoun J."/>
            <person name="Zembeck L."/>
            <person name="Zimmer A."/>
            <person name="Zody M."/>
            <person name="Lander E."/>
        </authorList>
    </citation>
    <scope>NUCLEOTIDE SEQUENCE [LARGE SCALE GENOMIC DNA]</scope>
</reference>
<name>H2YJ56_CIOSA</name>
<feature type="transmembrane region" description="Helical" evidence="6">
    <location>
        <begin position="127"/>
        <end position="153"/>
    </location>
</feature>
<dbReference type="OMA" id="HQLRDGM"/>
<keyword evidence="8" id="KW-1185">Reference proteome</keyword>
<dbReference type="HOGENOM" id="CLU_074966_1_0_1"/>
<feature type="transmembrane region" description="Helical" evidence="6">
    <location>
        <begin position="102"/>
        <end position="121"/>
    </location>
</feature>
<keyword evidence="3 6" id="KW-0812">Transmembrane</keyword>
<dbReference type="InterPro" id="IPR026572">
    <property type="entry name" value="TMEM267"/>
</dbReference>
<feature type="transmembrane region" description="Helical" evidence="6">
    <location>
        <begin position="179"/>
        <end position="199"/>
    </location>
</feature>
<evidence type="ECO:0000256" key="2">
    <source>
        <dbReference type="ARBA" id="ARBA00013977"/>
    </source>
</evidence>
<keyword evidence="4 6" id="KW-1133">Transmembrane helix</keyword>
<dbReference type="PANTHER" id="PTHR13628:SF1">
    <property type="entry name" value="TRANSMEMBRANE PROTEIN 267"/>
    <property type="match status" value="1"/>
</dbReference>
<dbReference type="PANTHER" id="PTHR13628">
    <property type="entry name" value="TRANSMEMBRANE PROTEIN 267"/>
    <property type="match status" value="1"/>
</dbReference>